<protein>
    <recommendedName>
        <fullName evidence="4">Twin transmembrane helix small protein</fullName>
    </recommendedName>
</protein>
<dbReference type="InterPro" id="IPR021313">
    <property type="entry name" value="DUF2909"/>
</dbReference>
<reference evidence="3" key="1">
    <citation type="journal article" date="2019" name="Int. J. Syst. Evol. Microbiol.">
        <title>The Global Catalogue of Microorganisms (GCM) 10K type strain sequencing project: providing services to taxonomists for standard genome sequencing and annotation.</title>
        <authorList>
            <consortium name="The Broad Institute Genomics Platform"/>
            <consortium name="The Broad Institute Genome Sequencing Center for Infectious Disease"/>
            <person name="Wu L."/>
            <person name="Ma J."/>
        </authorList>
    </citation>
    <scope>NUCLEOTIDE SEQUENCE [LARGE SCALE GENOMIC DNA]</scope>
    <source>
        <strain evidence="3">JCM 17727</strain>
    </source>
</reference>
<keyword evidence="3" id="KW-1185">Reference proteome</keyword>
<dbReference type="NCBIfam" id="NF033233">
    <property type="entry name" value="twin_helix"/>
    <property type="match status" value="1"/>
</dbReference>
<evidence type="ECO:0000313" key="2">
    <source>
        <dbReference type="EMBL" id="GAA4345133.1"/>
    </source>
</evidence>
<evidence type="ECO:0008006" key="4">
    <source>
        <dbReference type="Google" id="ProtNLM"/>
    </source>
</evidence>
<evidence type="ECO:0000313" key="3">
    <source>
        <dbReference type="Proteomes" id="UP001501294"/>
    </source>
</evidence>
<organism evidence="2 3">
    <name type="scientific">Kangiella taiwanensis</name>
    <dbReference type="NCBI Taxonomy" id="1079179"/>
    <lineage>
        <taxon>Bacteria</taxon>
        <taxon>Pseudomonadati</taxon>
        <taxon>Pseudomonadota</taxon>
        <taxon>Gammaproteobacteria</taxon>
        <taxon>Kangiellales</taxon>
        <taxon>Kangiellaceae</taxon>
        <taxon>Kangiella</taxon>
    </lineage>
</organism>
<feature type="transmembrane region" description="Helical" evidence="1">
    <location>
        <begin position="46"/>
        <end position="63"/>
    </location>
</feature>
<feature type="transmembrane region" description="Helical" evidence="1">
    <location>
        <begin position="6"/>
        <end position="25"/>
    </location>
</feature>
<dbReference type="RefSeq" id="WP_223577150.1">
    <property type="nucleotide sequence ID" value="NZ_BAABFU010000001.1"/>
</dbReference>
<comment type="caution">
    <text evidence="2">The sequence shown here is derived from an EMBL/GenBank/DDBJ whole genome shotgun (WGS) entry which is preliminary data.</text>
</comment>
<accession>A0ABP8HV82</accession>
<name>A0ABP8HV82_9GAMM</name>
<evidence type="ECO:0000256" key="1">
    <source>
        <dbReference type="SAM" id="Phobius"/>
    </source>
</evidence>
<gene>
    <name evidence="2" type="ORF">GCM10023150_05230</name>
</gene>
<keyword evidence="1" id="KW-0812">Transmembrane</keyword>
<dbReference type="Pfam" id="PF11137">
    <property type="entry name" value="DUF2909"/>
    <property type="match status" value="1"/>
</dbReference>
<dbReference type="Proteomes" id="UP001501294">
    <property type="component" value="Unassembled WGS sequence"/>
</dbReference>
<proteinExistence type="predicted"/>
<sequence length="88" mass="9968">MWVKVVVIILMLAILFSLFRGLFFLNKGGEENSRKLVKSLSWRIGLSLLLFIVVMLLDHYGVLNMREGVLPVETTPESTVETTDESGR</sequence>
<dbReference type="EMBL" id="BAABFU010000001">
    <property type="protein sequence ID" value="GAA4345133.1"/>
    <property type="molecule type" value="Genomic_DNA"/>
</dbReference>
<keyword evidence="1" id="KW-0472">Membrane</keyword>
<keyword evidence="1" id="KW-1133">Transmembrane helix</keyword>